<accession>A0A916W5V5</accession>
<dbReference type="PANTHER" id="PTHR16026:SF0">
    <property type="entry name" value="CARTILAGE ACIDIC PROTEIN 1"/>
    <property type="match status" value="1"/>
</dbReference>
<dbReference type="AlphaFoldDB" id="A0A916W5V5"/>
<dbReference type="PANTHER" id="PTHR16026">
    <property type="entry name" value="CARTILAGE ACIDIC PROTEIN 1"/>
    <property type="match status" value="1"/>
</dbReference>
<gene>
    <name evidence="4" type="ORF">GCM10011507_21080</name>
</gene>
<dbReference type="RefSeq" id="WP_229668863.1">
    <property type="nucleotide sequence ID" value="NZ_BMJB01000001.1"/>
</dbReference>
<evidence type="ECO:0000256" key="2">
    <source>
        <dbReference type="SAM" id="SignalP"/>
    </source>
</evidence>
<dbReference type="InterPro" id="IPR027039">
    <property type="entry name" value="Crtac1"/>
</dbReference>
<evidence type="ECO:0000256" key="1">
    <source>
        <dbReference type="ARBA" id="ARBA00022729"/>
    </source>
</evidence>
<dbReference type="Pfam" id="PF13517">
    <property type="entry name" value="FG-GAP_3"/>
    <property type="match status" value="3"/>
</dbReference>
<dbReference type="EMBL" id="BMJB01000001">
    <property type="protein sequence ID" value="GGA69358.1"/>
    <property type="molecule type" value="Genomic_DNA"/>
</dbReference>
<reference evidence="4" key="2">
    <citation type="submission" date="2020-09" db="EMBL/GenBank/DDBJ databases">
        <authorList>
            <person name="Sun Q."/>
            <person name="Zhou Y."/>
        </authorList>
    </citation>
    <scope>NUCLEOTIDE SEQUENCE</scope>
    <source>
        <strain evidence="4">CGMCC 1.15447</strain>
    </source>
</reference>
<dbReference type="InterPro" id="IPR011519">
    <property type="entry name" value="UnbV_ASPIC"/>
</dbReference>
<dbReference type="SUPFAM" id="SSF69318">
    <property type="entry name" value="Integrin alpha N-terminal domain"/>
    <property type="match status" value="1"/>
</dbReference>
<feature type="chain" id="PRO_5037839534" description="ASPIC/UnbV domain-containing protein" evidence="2">
    <location>
        <begin position="24"/>
        <end position="586"/>
    </location>
</feature>
<reference evidence="4" key="1">
    <citation type="journal article" date="2014" name="Int. J. Syst. Evol. Microbiol.">
        <title>Complete genome sequence of Corynebacterium casei LMG S-19264T (=DSM 44701T), isolated from a smear-ripened cheese.</title>
        <authorList>
            <consortium name="US DOE Joint Genome Institute (JGI-PGF)"/>
            <person name="Walter F."/>
            <person name="Albersmeier A."/>
            <person name="Kalinowski J."/>
            <person name="Ruckert C."/>
        </authorList>
    </citation>
    <scope>NUCLEOTIDE SEQUENCE</scope>
    <source>
        <strain evidence="4">CGMCC 1.15447</strain>
    </source>
</reference>
<sequence length="586" mass="63664">MNAWWVMLTICFLLRGVTTALDAQSPANDTAAQGSSGPPGYFVDSTAKMGVNFTGVAQHTPSKYLIETMGSGVALFDYDNDGRLDIFLVNGASITDPEPKGAVPVKKGPAEWNRLYHQRKDGTFEDVTAKAGLQGTGYDMGVAVGDYDNDGYDDLYVTGYGGNHLYHNNGNGTFTDVTASSGTGGVTTPGETWYTSAAWVDLDNDGLLDLVVLRYVKWDWDDVWCGEHRPGYRAFCHPDVFPAIAPLVYHNDGNGHFTEVSKKIGLNLPGKGLGIAIADYDRDGKIDLAVANDSMPEFLYHNKGNGTFEETGMMSEMAVDGDGRTYAGMGIDFQDYNNDGLPDMVITDLANQKYALYRNNGDGSFSYDSYGSGLARATLLHSGWGISFLDYDNDGWKDLLVAQGHDLDTVELNYPQLHYREPMLLMRNTGKGFVDVSKESGAVFSEPWVGRGMAVGDLDNDGRVDAVVTTNGGPVHILHNETPTKNHWILLELVGHRSNRDGIGAEITIKTSKGIQFYTVTTAGSYLSSNDKRAHFGLGTDTSVKEIKIRWPSGIVQILKDVRADQVLKVDEPAKSEAASQGASSK</sequence>
<comment type="caution">
    <text evidence="4">The sequence shown here is derived from an EMBL/GenBank/DDBJ whole genome shotgun (WGS) entry which is preliminary data.</text>
</comment>
<proteinExistence type="predicted"/>
<organism evidence="4 5">
    <name type="scientific">Edaphobacter acidisoli</name>
    <dbReference type="NCBI Taxonomy" id="2040573"/>
    <lineage>
        <taxon>Bacteria</taxon>
        <taxon>Pseudomonadati</taxon>
        <taxon>Acidobacteriota</taxon>
        <taxon>Terriglobia</taxon>
        <taxon>Terriglobales</taxon>
        <taxon>Acidobacteriaceae</taxon>
        <taxon>Edaphobacter</taxon>
    </lineage>
</organism>
<dbReference type="InterPro" id="IPR028994">
    <property type="entry name" value="Integrin_alpha_N"/>
</dbReference>
<dbReference type="Gene3D" id="2.130.10.130">
    <property type="entry name" value="Integrin alpha, N-terminal"/>
    <property type="match status" value="3"/>
</dbReference>
<dbReference type="Proteomes" id="UP000648801">
    <property type="component" value="Unassembled WGS sequence"/>
</dbReference>
<protein>
    <recommendedName>
        <fullName evidence="3">ASPIC/UnbV domain-containing protein</fullName>
    </recommendedName>
</protein>
<evidence type="ECO:0000313" key="4">
    <source>
        <dbReference type="EMBL" id="GGA69358.1"/>
    </source>
</evidence>
<name>A0A916W5V5_9BACT</name>
<keyword evidence="5" id="KW-1185">Reference proteome</keyword>
<dbReference type="InterPro" id="IPR013517">
    <property type="entry name" value="FG-GAP"/>
</dbReference>
<evidence type="ECO:0000259" key="3">
    <source>
        <dbReference type="Pfam" id="PF07593"/>
    </source>
</evidence>
<evidence type="ECO:0000313" key="5">
    <source>
        <dbReference type="Proteomes" id="UP000648801"/>
    </source>
</evidence>
<keyword evidence="1 2" id="KW-0732">Signal</keyword>
<dbReference type="Pfam" id="PF07593">
    <property type="entry name" value="UnbV_ASPIC"/>
    <property type="match status" value="1"/>
</dbReference>
<feature type="signal peptide" evidence="2">
    <location>
        <begin position="1"/>
        <end position="23"/>
    </location>
</feature>
<feature type="domain" description="ASPIC/UnbV" evidence="3">
    <location>
        <begin position="502"/>
        <end position="568"/>
    </location>
</feature>